<dbReference type="InterPro" id="IPR052703">
    <property type="entry name" value="Aromatic_CoA_ox/epox"/>
</dbReference>
<dbReference type="GO" id="GO:0005829">
    <property type="term" value="C:cytosol"/>
    <property type="evidence" value="ECO:0007669"/>
    <property type="project" value="TreeGrafter"/>
</dbReference>
<dbReference type="SUPFAM" id="SSF47240">
    <property type="entry name" value="Ferritin-like"/>
    <property type="match status" value="1"/>
</dbReference>
<dbReference type="InterPro" id="IPR007814">
    <property type="entry name" value="PaaA_PaaC"/>
</dbReference>
<accession>A0A6J4HW45</accession>
<dbReference type="Gene3D" id="1.20.1260.10">
    <property type="match status" value="1"/>
</dbReference>
<dbReference type="PANTHER" id="PTHR30458:SF0">
    <property type="entry name" value="1,2-PHENYLACETYL-COA EPOXIDASE, SUBUNIT C"/>
    <property type="match status" value="1"/>
</dbReference>
<proteinExistence type="predicted"/>
<dbReference type="AlphaFoldDB" id="A0A6J4HW45"/>
<organism evidence="1">
    <name type="scientific">uncultured Acidimicrobiales bacterium</name>
    <dbReference type="NCBI Taxonomy" id="310071"/>
    <lineage>
        <taxon>Bacteria</taxon>
        <taxon>Bacillati</taxon>
        <taxon>Actinomycetota</taxon>
        <taxon>Acidimicrobiia</taxon>
        <taxon>Acidimicrobiales</taxon>
        <taxon>environmental samples</taxon>
    </lineage>
</organism>
<evidence type="ECO:0000313" key="1">
    <source>
        <dbReference type="EMBL" id="CAA9233365.1"/>
    </source>
</evidence>
<protein>
    <submittedName>
        <fullName evidence="1">Probable phenylacetic acid degradation protein paaA</fullName>
    </submittedName>
</protein>
<dbReference type="InterPro" id="IPR009078">
    <property type="entry name" value="Ferritin-like_SF"/>
</dbReference>
<dbReference type="InterPro" id="IPR012347">
    <property type="entry name" value="Ferritin-like"/>
</dbReference>
<name>A0A6J4HW45_9ACTN</name>
<dbReference type="Pfam" id="PF05138">
    <property type="entry name" value="PaaA_PaaC"/>
    <property type="match status" value="1"/>
</dbReference>
<reference evidence="1" key="1">
    <citation type="submission" date="2020-02" db="EMBL/GenBank/DDBJ databases">
        <authorList>
            <person name="Meier V. D."/>
        </authorList>
    </citation>
    <scope>NUCLEOTIDE SEQUENCE</scope>
    <source>
        <strain evidence="1">AVDCRST_MAG76</strain>
    </source>
</reference>
<sequence>MSTGFSGEVIDAPAAHALGPDYVSAVGKVIASHVRNELTGAEVFDEPAIGLAPGPREKWLACRIAMEEYGHHLKFQRLAATLELPEALTRRPLSVFEFQLTTWTEFVVLKAVVDLAEVVLMDELVECSYVPLRNLAVALLPEERFHVSFGSIRTKELAADPATRPAVQQAVDELVPFTLPFFGRSHSANNEAFRRWGIKRHTNDEARAVFIERSRAFLVGEAGLEYPDVSGSWDG</sequence>
<dbReference type="EMBL" id="CADCSZ010000079">
    <property type="protein sequence ID" value="CAA9233365.1"/>
    <property type="molecule type" value="Genomic_DNA"/>
</dbReference>
<gene>
    <name evidence="1" type="ORF">AVDCRST_MAG76-1303</name>
</gene>
<dbReference type="GO" id="GO:0010124">
    <property type="term" value="P:phenylacetate catabolic process"/>
    <property type="evidence" value="ECO:0007669"/>
    <property type="project" value="InterPro"/>
</dbReference>
<dbReference type="PANTHER" id="PTHR30458">
    <property type="entry name" value="PHENYLACETIC ACID DEGRADATION PROTEIN PAA"/>
    <property type="match status" value="1"/>
</dbReference>